<gene>
    <name evidence="2" type="ORF">AALA52_09695</name>
</gene>
<evidence type="ECO:0000313" key="3">
    <source>
        <dbReference type="Proteomes" id="UP001565283"/>
    </source>
</evidence>
<feature type="chain" id="PRO_5045965074" evidence="1">
    <location>
        <begin position="26"/>
        <end position="97"/>
    </location>
</feature>
<evidence type="ECO:0000256" key="1">
    <source>
        <dbReference type="SAM" id="SignalP"/>
    </source>
</evidence>
<proteinExistence type="predicted"/>
<evidence type="ECO:0000313" key="2">
    <source>
        <dbReference type="EMBL" id="MEY8444499.1"/>
    </source>
</evidence>
<accession>A0ABV4D6L5</accession>
<keyword evidence="3" id="KW-1185">Reference proteome</keyword>
<feature type="signal peptide" evidence="1">
    <location>
        <begin position="1"/>
        <end position="25"/>
    </location>
</feature>
<sequence>MKLKAIVLGASLLSVLGVSSIVAHANMQEQGASVSSNEEIFKKFDEIKATAPKVDIQETLKESNAQEISGMTEYGANGEETSVYSLDSEKTWLQDNK</sequence>
<protein>
    <submittedName>
        <fullName evidence="2">Uncharacterized protein</fullName>
    </submittedName>
</protein>
<dbReference type="RefSeq" id="WP_369948865.1">
    <property type="nucleotide sequence ID" value="NZ_JBCLSH010000054.1"/>
</dbReference>
<reference evidence="2 3" key="1">
    <citation type="submission" date="2024-03" db="EMBL/GenBank/DDBJ databases">
        <title>Mouse gut bacterial collection (mGBC) of GemPharmatech.</title>
        <authorList>
            <person name="He Y."/>
            <person name="Dong L."/>
            <person name="Wu D."/>
            <person name="Gao X."/>
            <person name="Lin Z."/>
        </authorList>
    </citation>
    <scope>NUCLEOTIDE SEQUENCE [LARGE SCALE GENOMIC DNA]</scope>
    <source>
        <strain evidence="2 3">61-15</strain>
    </source>
</reference>
<dbReference type="Proteomes" id="UP001565283">
    <property type="component" value="Unassembled WGS sequence"/>
</dbReference>
<keyword evidence="1" id="KW-0732">Signal</keyword>
<comment type="caution">
    <text evidence="2">The sequence shown here is derived from an EMBL/GenBank/DDBJ whole genome shotgun (WGS) entry which is preliminary data.</text>
</comment>
<dbReference type="EMBL" id="JBCLSH010000054">
    <property type="protein sequence ID" value="MEY8444499.1"/>
    <property type="molecule type" value="Genomic_DNA"/>
</dbReference>
<name>A0ABV4D6L5_9LACT</name>
<organism evidence="2 3">
    <name type="scientific">Lactococcus ileimucosae</name>
    <dbReference type="NCBI Taxonomy" id="2941329"/>
    <lineage>
        <taxon>Bacteria</taxon>
        <taxon>Bacillati</taxon>
        <taxon>Bacillota</taxon>
        <taxon>Bacilli</taxon>
        <taxon>Lactobacillales</taxon>
        <taxon>Streptococcaceae</taxon>
        <taxon>Lactococcus</taxon>
    </lineage>
</organism>